<evidence type="ECO:0000313" key="2">
    <source>
        <dbReference type="EMBL" id="KZO91315.1"/>
    </source>
</evidence>
<reference evidence="2 3" key="1">
    <citation type="journal article" date="2016" name="Mol. Biol. Evol.">
        <title>Comparative Genomics of Early-Diverging Mushroom-Forming Fungi Provides Insights into the Origins of Lignocellulose Decay Capabilities.</title>
        <authorList>
            <person name="Nagy L.G."/>
            <person name="Riley R."/>
            <person name="Tritt A."/>
            <person name="Adam C."/>
            <person name="Daum C."/>
            <person name="Floudas D."/>
            <person name="Sun H."/>
            <person name="Yadav J.S."/>
            <person name="Pangilinan J."/>
            <person name="Larsson K.H."/>
            <person name="Matsuura K."/>
            <person name="Barry K."/>
            <person name="Labutti K."/>
            <person name="Kuo R."/>
            <person name="Ohm R.A."/>
            <person name="Bhattacharya S.S."/>
            <person name="Shirouzu T."/>
            <person name="Yoshinaga Y."/>
            <person name="Martin F.M."/>
            <person name="Grigoriev I.V."/>
            <person name="Hibbett D.S."/>
        </authorList>
    </citation>
    <scope>NUCLEOTIDE SEQUENCE [LARGE SCALE GENOMIC DNA]</scope>
    <source>
        <strain evidence="2 3">TUFC12733</strain>
    </source>
</reference>
<dbReference type="EMBL" id="KV417325">
    <property type="protein sequence ID" value="KZO91315.1"/>
    <property type="molecule type" value="Genomic_DNA"/>
</dbReference>
<evidence type="ECO:0000256" key="1">
    <source>
        <dbReference type="SAM" id="MobiDB-lite"/>
    </source>
</evidence>
<protein>
    <submittedName>
        <fullName evidence="2">Uncharacterized protein</fullName>
    </submittedName>
</protein>
<feature type="compositionally biased region" description="Acidic residues" evidence="1">
    <location>
        <begin position="276"/>
        <end position="291"/>
    </location>
</feature>
<dbReference type="OrthoDB" id="3267098at2759"/>
<accession>A0A167H781</accession>
<keyword evidence="3" id="KW-1185">Reference proteome</keyword>
<name>A0A167H781_CALVF</name>
<dbReference type="STRING" id="1330018.A0A167H781"/>
<proteinExistence type="predicted"/>
<feature type="region of interest" description="Disordered" evidence="1">
    <location>
        <begin position="245"/>
        <end position="291"/>
    </location>
</feature>
<sequence length="291" mass="32975">MFGLDAYDDLPMEHQAGLKRLYIPGYRIYWHPAIRLHYTTYNLGCGQDYINPNTDHCNVMMLSGSEEEEHPYWYVRVLWVFHVIVSHPESQRGTLQRMDGMFVRWLGSDPEAHYQGGWESSRLDRVGFLPEDDEDTFGFVDPAWAIREAHLCPVFAEGTINELLKHSSLARNTGARQTAGRDVDWRMFYVMRFSDRDMFMRYAGGGVGHGMSAAQGSQKTMEEFSQVVDRAEIDTAAVALAPAGDLGTSAGIKPEPFNPEGEEGEEEVDVWHEQSDADAEEDWISDGEPLD</sequence>
<dbReference type="Proteomes" id="UP000076738">
    <property type="component" value="Unassembled WGS sequence"/>
</dbReference>
<evidence type="ECO:0000313" key="3">
    <source>
        <dbReference type="Proteomes" id="UP000076738"/>
    </source>
</evidence>
<gene>
    <name evidence="2" type="ORF">CALVIDRAFT_521792</name>
</gene>
<dbReference type="AlphaFoldDB" id="A0A167H781"/>
<organism evidence="2 3">
    <name type="scientific">Calocera viscosa (strain TUFC12733)</name>
    <dbReference type="NCBI Taxonomy" id="1330018"/>
    <lineage>
        <taxon>Eukaryota</taxon>
        <taxon>Fungi</taxon>
        <taxon>Dikarya</taxon>
        <taxon>Basidiomycota</taxon>
        <taxon>Agaricomycotina</taxon>
        <taxon>Dacrymycetes</taxon>
        <taxon>Dacrymycetales</taxon>
        <taxon>Dacrymycetaceae</taxon>
        <taxon>Calocera</taxon>
    </lineage>
</organism>